<evidence type="ECO:0000256" key="1">
    <source>
        <dbReference type="SAM" id="SignalP"/>
    </source>
</evidence>
<dbReference type="EMBL" id="CAJNOC010001405">
    <property type="protein sequence ID" value="CAF0862045.1"/>
    <property type="molecule type" value="Genomic_DNA"/>
</dbReference>
<feature type="chain" id="PRO_5032807899" evidence="1">
    <location>
        <begin position="18"/>
        <end position="147"/>
    </location>
</feature>
<comment type="caution">
    <text evidence="2">The sequence shown here is derived from an EMBL/GenBank/DDBJ whole genome shotgun (WGS) entry which is preliminary data.</text>
</comment>
<evidence type="ECO:0000313" key="3">
    <source>
        <dbReference type="Proteomes" id="UP000663879"/>
    </source>
</evidence>
<sequence length="147" mass="16011">MFKKILIIQICIALASSLSVLNKTKRETFTNNNFGFGGNTFNNNNGPEGGVTFTNNNFGGGNFVNNNDGQPGQTITNNNFGTSGSTIINNNNNSKESIQPIFVVENGRKVIVSYNLIENGKIVKKVSNPFILIQNKLVNLNDVINLN</sequence>
<keyword evidence="3" id="KW-1185">Reference proteome</keyword>
<keyword evidence="1" id="KW-0732">Signal</keyword>
<feature type="signal peptide" evidence="1">
    <location>
        <begin position="1"/>
        <end position="17"/>
    </location>
</feature>
<accession>A0A813WXK3</accession>
<organism evidence="2 3">
    <name type="scientific">Brachionus calyciflorus</name>
    <dbReference type="NCBI Taxonomy" id="104777"/>
    <lineage>
        <taxon>Eukaryota</taxon>
        <taxon>Metazoa</taxon>
        <taxon>Spiralia</taxon>
        <taxon>Gnathifera</taxon>
        <taxon>Rotifera</taxon>
        <taxon>Eurotatoria</taxon>
        <taxon>Monogononta</taxon>
        <taxon>Pseudotrocha</taxon>
        <taxon>Ploima</taxon>
        <taxon>Brachionidae</taxon>
        <taxon>Brachionus</taxon>
    </lineage>
</organism>
<protein>
    <submittedName>
        <fullName evidence="2">Uncharacterized protein</fullName>
    </submittedName>
</protein>
<dbReference type="OrthoDB" id="10623474at2759"/>
<dbReference type="AlphaFoldDB" id="A0A813WXK3"/>
<reference evidence="2" key="1">
    <citation type="submission" date="2021-02" db="EMBL/GenBank/DDBJ databases">
        <authorList>
            <person name="Nowell W R."/>
        </authorList>
    </citation>
    <scope>NUCLEOTIDE SEQUENCE</scope>
    <source>
        <strain evidence="2">Ploen Becks lab</strain>
    </source>
</reference>
<dbReference type="Proteomes" id="UP000663879">
    <property type="component" value="Unassembled WGS sequence"/>
</dbReference>
<evidence type="ECO:0000313" key="2">
    <source>
        <dbReference type="EMBL" id="CAF0862045.1"/>
    </source>
</evidence>
<name>A0A813WXK3_9BILA</name>
<gene>
    <name evidence="2" type="ORF">OXX778_LOCUS9493</name>
</gene>
<proteinExistence type="predicted"/>